<name>J9GA32_9ZZZZ</name>
<gene>
    <name evidence="1" type="ORF">EVA_07760</name>
</gene>
<accession>J9GA32</accession>
<proteinExistence type="predicted"/>
<dbReference type="AlphaFoldDB" id="J9GA32"/>
<organism evidence="1">
    <name type="scientific">gut metagenome</name>
    <dbReference type="NCBI Taxonomy" id="749906"/>
    <lineage>
        <taxon>unclassified sequences</taxon>
        <taxon>metagenomes</taxon>
        <taxon>organismal metagenomes</taxon>
    </lineage>
</organism>
<dbReference type="EMBL" id="AMCI01001909">
    <property type="protein sequence ID" value="EJX04132.1"/>
    <property type="molecule type" value="Genomic_DNA"/>
</dbReference>
<sequence length="36" mass="4107">MGAGRGFKPLSNVCSMIRRRPILPVIFPDWPRPGKR</sequence>
<evidence type="ECO:0000313" key="1">
    <source>
        <dbReference type="EMBL" id="EJX04132.1"/>
    </source>
</evidence>
<comment type="caution">
    <text evidence="1">The sequence shown here is derived from an EMBL/GenBank/DDBJ whole genome shotgun (WGS) entry which is preliminary data.</text>
</comment>
<reference evidence="1" key="1">
    <citation type="journal article" date="2012" name="PLoS ONE">
        <title>Gene sets for utilization of primary and secondary nutrition supplies in the distal gut of endangered iberian lynx.</title>
        <authorList>
            <person name="Alcaide M."/>
            <person name="Messina E."/>
            <person name="Richter M."/>
            <person name="Bargiela R."/>
            <person name="Peplies J."/>
            <person name="Huws S.A."/>
            <person name="Newbold C.J."/>
            <person name="Golyshin P.N."/>
            <person name="Simon M.A."/>
            <person name="Lopez G."/>
            <person name="Yakimov M.M."/>
            <person name="Ferrer M."/>
        </authorList>
    </citation>
    <scope>NUCLEOTIDE SEQUENCE</scope>
</reference>
<protein>
    <submittedName>
        <fullName evidence="1">Uncharacterized protein</fullName>
    </submittedName>
</protein>